<protein>
    <submittedName>
        <fullName evidence="1">Uncharacterized protein</fullName>
    </submittedName>
</protein>
<reference evidence="1" key="1">
    <citation type="journal article" date="2014" name="Front. Microbiol.">
        <title>High frequency of phylogenetically diverse reductive dehalogenase-homologous genes in deep subseafloor sedimentary metagenomes.</title>
        <authorList>
            <person name="Kawai M."/>
            <person name="Futagami T."/>
            <person name="Toyoda A."/>
            <person name="Takaki Y."/>
            <person name="Nishi S."/>
            <person name="Hori S."/>
            <person name="Arai W."/>
            <person name="Tsubouchi T."/>
            <person name="Morono Y."/>
            <person name="Uchiyama I."/>
            <person name="Ito T."/>
            <person name="Fujiyama A."/>
            <person name="Inagaki F."/>
            <person name="Takami H."/>
        </authorList>
    </citation>
    <scope>NUCLEOTIDE SEQUENCE</scope>
    <source>
        <strain evidence="1">Expedition CK06-06</strain>
    </source>
</reference>
<sequence length="45" mass="4955">MYAHSALKEFLANPGTWASGKDTFALRVATIEHVFQELGFAPSED</sequence>
<gene>
    <name evidence="1" type="ORF">S01H1_07054</name>
</gene>
<dbReference type="AlphaFoldDB" id="X0SUQ1"/>
<name>X0SUQ1_9ZZZZ</name>
<proteinExistence type="predicted"/>
<comment type="caution">
    <text evidence="1">The sequence shown here is derived from an EMBL/GenBank/DDBJ whole genome shotgun (WGS) entry which is preliminary data.</text>
</comment>
<accession>X0SUQ1</accession>
<evidence type="ECO:0000313" key="1">
    <source>
        <dbReference type="EMBL" id="GAF84918.1"/>
    </source>
</evidence>
<feature type="non-terminal residue" evidence="1">
    <location>
        <position position="45"/>
    </location>
</feature>
<organism evidence="1">
    <name type="scientific">marine sediment metagenome</name>
    <dbReference type="NCBI Taxonomy" id="412755"/>
    <lineage>
        <taxon>unclassified sequences</taxon>
        <taxon>metagenomes</taxon>
        <taxon>ecological metagenomes</taxon>
    </lineage>
</organism>
<dbReference type="EMBL" id="BARS01003638">
    <property type="protein sequence ID" value="GAF84918.1"/>
    <property type="molecule type" value="Genomic_DNA"/>
</dbReference>